<evidence type="ECO:0000313" key="2">
    <source>
        <dbReference type="EMBL" id="GMH48369.1"/>
    </source>
</evidence>
<name>A0A9W6ZD53_9STRA</name>
<accession>A0A9W6ZD53</accession>
<protein>
    <submittedName>
        <fullName evidence="2">Uncharacterized protein</fullName>
    </submittedName>
</protein>
<feature type="transmembrane region" description="Helical" evidence="1">
    <location>
        <begin position="15"/>
        <end position="39"/>
    </location>
</feature>
<organism evidence="2 3">
    <name type="scientific">Triparma laevis f. inornata</name>
    <dbReference type="NCBI Taxonomy" id="1714386"/>
    <lineage>
        <taxon>Eukaryota</taxon>
        <taxon>Sar</taxon>
        <taxon>Stramenopiles</taxon>
        <taxon>Ochrophyta</taxon>
        <taxon>Bolidophyceae</taxon>
        <taxon>Parmales</taxon>
        <taxon>Triparmaceae</taxon>
        <taxon>Triparma</taxon>
    </lineage>
</organism>
<sequence>MYSFEDMDKERFQKAFVFCFVDLALETVTYVSMVIFVMLKVFFAFFKYQKLYWTTLATGCCIAVASFSFFMKHYGIDPLFKWNEF</sequence>
<evidence type="ECO:0000313" key="3">
    <source>
        <dbReference type="Proteomes" id="UP001162640"/>
    </source>
</evidence>
<dbReference type="EMBL" id="BLQM01000004">
    <property type="protein sequence ID" value="GMH48369.1"/>
    <property type="molecule type" value="Genomic_DNA"/>
</dbReference>
<keyword evidence="1" id="KW-1133">Transmembrane helix</keyword>
<reference evidence="3" key="1">
    <citation type="journal article" date="2023" name="Commun. Biol.">
        <title>Genome analysis of Parmales, the sister group of diatoms, reveals the evolutionary specialization of diatoms from phago-mixotrophs to photoautotrophs.</title>
        <authorList>
            <person name="Ban H."/>
            <person name="Sato S."/>
            <person name="Yoshikawa S."/>
            <person name="Yamada K."/>
            <person name="Nakamura Y."/>
            <person name="Ichinomiya M."/>
            <person name="Sato N."/>
            <person name="Blanc-Mathieu R."/>
            <person name="Endo H."/>
            <person name="Kuwata A."/>
            <person name="Ogata H."/>
        </authorList>
    </citation>
    <scope>NUCLEOTIDE SEQUENCE [LARGE SCALE GENOMIC DNA]</scope>
</reference>
<evidence type="ECO:0000256" key="1">
    <source>
        <dbReference type="SAM" id="Phobius"/>
    </source>
</evidence>
<proteinExistence type="predicted"/>
<comment type="caution">
    <text evidence="2">The sequence shown here is derived from an EMBL/GenBank/DDBJ whole genome shotgun (WGS) entry which is preliminary data.</text>
</comment>
<keyword evidence="1" id="KW-0472">Membrane</keyword>
<keyword evidence="1" id="KW-0812">Transmembrane</keyword>
<feature type="transmembrane region" description="Helical" evidence="1">
    <location>
        <begin position="51"/>
        <end position="71"/>
    </location>
</feature>
<dbReference type="Proteomes" id="UP001162640">
    <property type="component" value="Unassembled WGS sequence"/>
</dbReference>
<dbReference type="AlphaFoldDB" id="A0A9W6ZD53"/>
<gene>
    <name evidence="2" type="ORF">TL16_g00277</name>
</gene>